<gene>
    <name evidence="3" type="ORF">K5I29_03960</name>
</gene>
<keyword evidence="1" id="KW-0472">Membrane</keyword>
<accession>A0ABY6M3R1</accession>
<dbReference type="RefSeq" id="WP_264434550.1">
    <property type="nucleotide sequence ID" value="NZ_CP081495.1"/>
</dbReference>
<organism evidence="3 4">
    <name type="scientific">Flavobacterium agricola</name>
    <dbReference type="NCBI Taxonomy" id="2870839"/>
    <lineage>
        <taxon>Bacteria</taxon>
        <taxon>Pseudomonadati</taxon>
        <taxon>Bacteroidota</taxon>
        <taxon>Flavobacteriia</taxon>
        <taxon>Flavobacteriales</taxon>
        <taxon>Flavobacteriaceae</taxon>
        <taxon>Flavobacterium</taxon>
    </lineage>
</organism>
<feature type="transmembrane region" description="Helical" evidence="1">
    <location>
        <begin position="28"/>
        <end position="47"/>
    </location>
</feature>
<feature type="transmembrane region" description="Helical" evidence="1">
    <location>
        <begin position="205"/>
        <end position="223"/>
    </location>
</feature>
<feature type="transmembrane region" description="Helical" evidence="1">
    <location>
        <begin position="63"/>
        <end position="83"/>
    </location>
</feature>
<keyword evidence="1" id="KW-0812">Transmembrane</keyword>
<protein>
    <submittedName>
        <fullName evidence="3">EamA family transporter</fullName>
    </submittedName>
</protein>
<keyword evidence="1" id="KW-1133">Transmembrane helix</keyword>
<feature type="transmembrane region" description="Helical" evidence="1">
    <location>
        <begin position="95"/>
        <end position="112"/>
    </location>
</feature>
<name>A0ABY6M3R1_9FLAO</name>
<dbReference type="InterPro" id="IPR000620">
    <property type="entry name" value="EamA_dom"/>
</dbReference>
<feature type="transmembrane region" description="Helical" evidence="1">
    <location>
        <begin position="145"/>
        <end position="164"/>
    </location>
</feature>
<dbReference type="Pfam" id="PF00892">
    <property type="entry name" value="EamA"/>
    <property type="match status" value="1"/>
</dbReference>
<evidence type="ECO:0000256" key="1">
    <source>
        <dbReference type="SAM" id="Phobius"/>
    </source>
</evidence>
<proteinExistence type="predicted"/>
<dbReference type="InterPro" id="IPR037185">
    <property type="entry name" value="EmrE-like"/>
</dbReference>
<evidence type="ECO:0000259" key="2">
    <source>
        <dbReference type="Pfam" id="PF00892"/>
    </source>
</evidence>
<feature type="transmembrane region" description="Helical" evidence="1">
    <location>
        <begin position="118"/>
        <end position="133"/>
    </location>
</feature>
<dbReference type="EMBL" id="CP081495">
    <property type="protein sequence ID" value="UYW02068.1"/>
    <property type="molecule type" value="Genomic_DNA"/>
</dbReference>
<feature type="transmembrane region" description="Helical" evidence="1">
    <location>
        <begin position="6"/>
        <end position="21"/>
    </location>
</feature>
<reference evidence="3" key="1">
    <citation type="submission" date="2021-08" db="EMBL/GenBank/DDBJ databases">
        <title>Flavobacterium sp. strain CC-SYL302.</title>
        <authorList>
            <person name="Lin S.-Y."/>
            <person name="Lee T.-H."/>
            <person name="Young C.-C."/>
        </authorList>
    </citation>
    <scope>NUCLEOTIDE SEQUENCE</scope>
    <source>
        <strain evidence="3">CC-SYL302</strain>
    </source>
</reference>
<sequence length="283" mass="32031">MYYLLISIFCSVSVAALFKWAKNSNVSVFSIIHFNYLLAIVYCYFLFDSNYYTIQTYADNLPIYALLGILLPTLFLILNKSILQVGIIKTDIAQRFSLLIPILVSVFVWNQVLNQSKIVGLALGFLAIFLILYKKGITKNTSFYFMPILVLLGYGLVDVLFKQIALIQNISYTSSLLFIFTLAFIISSVIALLKKPKVVYNLNTIKWGLLLGTLNFGNIYTYIKAHQVLKDNPTIVFVTMNLGVIILSTIVGYFIFKEKINKINAVGIVLALLAIYLITWYSV</sequence>
<feature type="domain" description="EamA" evidence="2">
    <location>
        <begin position="145"/>
        <end position="279"/>
    </location>
</feature>
<dbReference type="Gene3D" id="1.10.3730.20">
    <property type="match status" value="1"/>
</dbReference>
<feature type="transmembrane region" description="Helical" evidence="1">
    <location>
        <begin position="170"/>
        <end position="193"/>
    </location>
</feature>
<dbReference type="SUPFAM" id="SSF103481">
    <property type="entry name" value="Multidrug resistance efflux transporter EmrE"/>
    <property type="match status" value="1"/>
</dbReference>
<feature type="transmembrane region" description="Helical" evidence="1">
    <location>
        <begin position="235"/>
        <end position="256"/>
    </location>
</feature>
<dbReference type="Proteomes" id="UP001163328">
    <property type="component" value="Chromosome"/>
</dbReference>
<evidence type="ECO:0000313" key="3">
    <source>
        <dbReference type="EMBL" id="UYW02068.1"/>
    </source>
</evidence>
<keyword evidence="4" id="KW-1185">Reference proteome</keyword>
<feature type="transmembrane region" description="Helical" evidence="1">
    <location>
        <begin position="263"/>
        <end position="282"/>
    </location>
</feature>
<evidence type="ECO:0000313" key="4">
    <source>
        <dbReference type="Proteomes" id="UP001163328"/>
    </source>
</evidence>